<dbReference type="InterPro" id="IPR025512">
    <property type="entry name" value="DUF4399"/>
</dbReference>
<keyword evidence="1" id="KW-0732">Signal</keyword>
<dbReference type="RefSeq" id="WP_125403455.1">
    <property type="nucleotide sequence ID" value="NZ_JBEHHI010000003.1"/>
</dbReference>
<evidence type="ECO:0000259" key="2">
    <source>
        <dbReference type="Pfam" id="PF14347"/>
    </source>
</evidence>
<feature type="domain" description="DUF4399" evidence="2">
    <location>
        <begin position="51"/>
        <end position="143"/>
    </location>
</feature>
<organism evidence="3 4">
    <name type="scientific">Rhodovulum iodosum</name>
    <dbReference type="NCBI Taxonomy" id="68291"/>
    <lineage>
        <taxon>Bacteria</taxon>
        <taxon>Pseudomonadati</taxon>
        <taxon>Pseudomonadota</taxon>
        <taxon>Alphaproteobacteria</taxon>
        <taxon>Rhodobacterales</taxon>
        <taxon>Paracoccaceae</taxon>
        <taxon>Rhodovulum</taxon>
    </lineage>
</organism>
<accession>A0ABV3Y0J5</accession>
<dbReference type="Pfam" id="PF14347">
    <property type="entry name" value="DUF4399"/>
    <property type="match status" value="1"/>
</dbReference>
<feature type="signal peptide" evidence="1">
    <location>
        <begin position="1"/>
        <end position="22"/>
    </location>
</feature>
<dbReference type="Proteomes" id="UP001560019">
    <property type="component" value="Unassembled WGS sequence"/>
</dbReference>
<evidence type="ECO:0000313" key="3">
    <source>
        <dbReference type="EMBL" id="MEX5730078.1"/>
    </source>
</evidence>
<reference evidence="3 4" key="1">
    <citation type="submission" date="2024-06" db="EMBL/GenBank/DDBJ databases">
        <title>Genome of Rhodovulum iodosum, a marine photoferrotroph.</title>
        <authorList>
            <person name="Bianchini G."/>
            <person name="Nikeleit V."/>
            <person name="Kappler A."/>
            <person name="Bryce C."/>
            <person name="Sanchez-Baracaldo P."/>
        </authorList>
    </citation>
    <scope>NUCLEOTIDE SEQUENCE [LARGE SCALE GENOMIC DNA]</scope>
    <source>
        <strain evidence="3 4">UT/N1</strain>
    </source>
</reference>
<keyword evidence="4" id="KW-1185">Reference proteome</keyword>
<dbReference type="EMBL" id="JBEHHI010000003">
    <property type="protein sequence ID" value="MEX5730078.1"/>
    <property type="molecule type" value="Genomic_DNA"/>
</dbReference>
<evidence type="ECO:0000313" key="4">
    <source>
        <dbReference type="Proteomes" id="UP001560019"/>
    </source>
</evidence>
<comment type="caution">
    <text evidence="3">The sequence shown here is derived from an EMBL/GenBank/DDBJ whole genome shotgun (WGS) entry which is preliminary data.</text>
</comment>
<sequence length="143" mass="14743">MGFHKALVVAALLAGGTFSAAAQERTPAPEGASAYIIAPEDGATVASPVTIRFGLEGMGVAPAGVDSDMTGHHHLIIDIAPDAVDYTQGVPADDNHIHFGGGQTEVTLDIAPGTHDLWLLLGDANHIPHDPPVRSEVVTITVE</sequence>
<proteinExistence type="predicted"/>
<feature type="chain" id="PRO_5046632876" description="DUF4399 domain-containing protein" evidence="1">
    <location>
        <begin position="23"/>
        <end position="143"/>
    </location>
</feature>
<name>A0ABV3Y0J5_9RHOB</name>
<gene>
    <name evidence="3" type="ORF">Ga0609869_003431</name>
</gene>
<evidence type="ECO:0000256" key="1">
    <source>
        <dbReference type="SAM" id="SignalP"/>
    </source>
</evidence>
<protein>
    <recommendedName>
        <fullName evidence="2">DUF4399 domain-containing protein</fullName>
    </recommendedName>
</protein>